<dbReference type="Proteomes" id="UP000605970">
    <property type="component" value="Unassembled WGS sequence"/>
</dbReference>
<keyword evidence="6" id="KW-1185">Reference proteome</keyword>
<feature type="compositionally biased region" description="Polar residues" evidence="3">
    <location>
        <begin position="74"/>
        <end position="83"/>
    </location>
</feature>
<dbReference type="Pfam" id="PF06102">
    <property type="entry name" value="RRP36"/>
    <property type="match status" value="1"/>
</dbReference>
<dbReference type="EMBL" id="JABEBT010000105">
    <property type="protein sequence ID" value="KAF7632336.1"/>
    <property type="molecule type" value="Genomic_DNA"/>
</dbReference>
<protein>
    <recommendedName>
        <fullName evidence="4">GDP-fucose pyrophosphorylase domain-containing protein</fullName>
    </recommendedName>
</protein>
<dbReference type="PANTHER" id="PTHR15045:SF1">
    <property type="entry name" value="FUCOSE-1-PHOSPHATE GUANYLYLTRANSFERASE"/>
    <property type="match status" value="1"/>
</dbReference>
<keyword evidence="2" id="KW-0547">Nucleotide-binding</keyword>
<dbReference type="Pfam" id="PF07959">
    <property type="entry name" value="Fucose_pyrophosphorylase"/>
    <property type="match status" value="1"/>
</dbReference>
<dbReference type="OrthoDB" id="10062280at2759"/>
<sequence length="726" mass="84127">MEGVNEVVEDNIDDYAMSEDEIASLRSSKVVMLFVIRSKISSFSLKKLSELKAKIGLDLFNKIMFGKSVDSNVDDNPTGSIQTKKVGGTHRPREESSVRPPSRLRKIKGLELRKPKNVDPRFADSSGEFDQIAFHRDYSFIEDLRRKDIQELQNAYKQQKIKGSNPKKLERIKKNLIRLRNQQKAFQNQKLKEDVLAELRQTNIERMNSGQKPIYLNNNELKEKFLTRKNQQKQQHKELTCQKWNNFLDNSQWDCILLTARNKKQKQIFNQQLKNLQLKERNFCKEYFVLADEPEGVKIGSGGATFNALLFFKQYFGNNIKNTRLLLLHNGGLSQRIPHVALIGKAFMLMPDGKTLLEHKLIIYKKLLNYFFNFGGFLFVTSADVLEYFPNNFFISNISKEIDLLLIAHQSTLDIATQHGVFVMNDEKIEKILQKPTINKLRKTLGAILPPNEFIQFETALTDSCYFIGPKIIEDLIKIRKENGEIICELCCYRDFLCPIELFKWQKILWNEFNKLNPKIISLGINSFFHFGTVGELLSHFFIENSPFRMNFLHNNKEIGNIVNCLIENPEKISQKSFVEWCKLNSNCNVEDNCILSGVIYEEKISICIKSGMYVCTFPIGGDEEKEELKYVTIIFHINDNLKKIITSKMIYIEGEEEKEYSLWNCPLFSAYSTPSLSFLNTIESINYGLNNLNSLLSIAQILEKANVNKMLIERNKLINRKNLIN</sequence>
<dbReference type="PANTHER" id="PTHR15045">
    <property type="entry name" value="FUCOSE-1-PHOSPHATE GUANYLYLTRANSFERASE"/>
    <property type="match status" value="1"/>
</dbReference>
<accession>A0A8S9ZG91</accession>
<evidence type="ECO:0000256" key="3">
    <source>
        <dbReference type="SAM" id="MobiDB-lite"/>
    </source>
</evidence>
<dbReference type="AlphaFoldDB" id="A0A8S9ZG91"/>
<dbReference type="InterPro" id="IPR012887">
    <property type="entry name" value="GDP_fucose_pyrophosphorylase"/>
</dbReference>
<feature type="domain" description="GDP-fucose pyrophosphorylase" evidence="4">
    <location>
        <begin position="318"/>
        <end position="669"/>
    </location>
</feature>
<comment type="caution">
    <text evidence="5">The sequence shown here is derived from an EMBL/GenBank/DDBJ whole genome shotgun (WGS) entry which is preliminary data.</text>
</comment>
<feature type="region of interest" description="Disordered" evidence="3">
    <location>
        <begin position="74"/>
        <end position="102"/>
    </location>
</feature>
<evidence type="ECO:0000313" key="6">
    <source>
        <dbReference type="Proteomes" id="UP000605970"/>
    </source>
</evidence>
<evidence type="ECO:0000259" key="4">
    <source>
        <dbReference type="Pfam" id="PF07959"/>
    </source>
</evidence>
<dbReference type="GO" id="GO:0016772">
    <property type="term" value="F:transferase activity, transferring phosphorus-containing groups"/>
    <property type="evidence" value="ECO:0007669"/>
    <property type="project" value="InterPro"/>
</dbReference>
<evidence type="ECO:0000256" key="1">
    <source>
        <dbReference type="ARBA" id="ARBA00022679"/>
    </source>
</evidence>
<dbReference type="GO" id="GO:0042350">
    <property type="term" value="P:GDP-L-fucose biosynthetic process"/>
    <property type="evidence" value="ECO:0007669"/>
    <property type="project" value="UniProtKB-ARBA"/>
</dbReference>
<proteinExistence type="predicted"/>
<gene>
    <name evidence="5" type="ORF">Mgra_00008261</name>
</gene>
<dbReference type="InterPro" id="IPR009292">
    <property type="entry name" value="RRP36"/>
</dbReference>
<evidence type="ECO:0000313" key="5">
    <source>
        <dbReference type="EMBL" id="KAF7632336.1"/>
    </source>
</evidence>
<evidence type="ECO:0000256" key="2">
    <source>
        <dbReference type="ARBA" id="ARBA00022741"/>
    </source>
</evidence>
<dbReference type="GO" id="GO:0000166">
    <property type="term" value="F:nucleotide binding"/>
    <property type="evidence" value="ECO:0007669"/>
    <property type="project" value="UniProtKB-KW"/>
</dbReference>
<name>A0A8S9ZG91_9BILA</name>
<reference evidence="5" key="1">
    <citation type="journal article" date="2020" name="Ecol. Evol.">
        <title>Genome structure and content of the rice root-knot nematode (Meloidogyne graminicola).</title>
        <authorList>
            <person name="Phan N.T."/>
            <person name="Danchin E.G.J."/>
            <person name="Klopp C."/>
            <person name="Perfus-Barbeoch L."/>
            <person name="Kozlowski D.K."/>
            <person name="Koutsovoulos G.D."/>
            <person name="Lopez-Roques C."/>
            <person name="Bouchez O."/>
            <person name="Zahm M."/>
            <person name="Besnard G."/>
            <person name="Bellafiore S."/>
        </authorList>
    </citation>
    <scope>NUCLEOTIDE SEQUENCE</scope>
    <source>
        <strain evidence="5">VN-18</strain>
    </source>
</reference>
<keyword evidence="1" id="KW-0808">Transferase</keyword>
<organism evidence="5 6">
    <name type="scientific">Meloidogyne graminicola</name>
    <dbReference type="NCBI Taxonomy" id="189291"/>
    <lineage>
        <taxon>Eukaryota</taxon>
        <taxon>Metazoa</taxon>
        <taxon>Ecdysozoa</taxon>
        <taxon>Nematoda</taxon>
        <taxon>Chromadorea</taxon>
        <taxon>Rhabditida</taxon>
        <taxon>Tylenchina</taxon>
        <taxon>Tylenchomorpha</taxon>
        <taxon>Tylenchoidea</taxon>
        <taxon>Meloidogynidae</taxon>
        <taxon>Meloidogyninae</taxon>
        <taxon>Meloidogyne</taxon>
    </lineage>
</organism>